<sequence>MPTKDLLITDRQKVRDAFGKTVQDVETDVEILRNWIKTQSHLPETPDYNMIEWFLVNNKFSIERTKEKLDVYYTIRGLLPELYHNTTPSSPPLPPPLPNLTKELYRVSIIKIDSEPEEFDYYDVCAYLLNTLEVRFHEDLALGDIYVGDYEKFKMGHVVKMTPVHIKKMTNVLEVGFDYNVDV</sequence>
<accession>A0AAV8Y9J7</accession>
<protein>
    <submittedName>
        <fullName evidence="1">Uncharacterized protein</fullName>
    </submittedName>
</protein>
<dbReference type="PANTHER" id="PTHR10174:SF222">
    <property type="entry name" value="GH10083P-RELATED"/>
    <property type="match status" value="1"/>
</dbReference>
<dbReference type="AlphaFoldDB" id="A0AAV8Y9J7"/>
<dbReference type="Proteomes" id="UP001162162">
    <property type="component" value="Unassembled WGS sequence"/>
</dbReference>
<reference evidence="1" key="1">
    <citation type="journal article" date="2023" name="Insect Mol. Biol.">
        <title>Genome sequencing provides insights into the evolution of gene families encoding plant cell wall-degrading enzymes in longhorned beetles.</title>
        <authorList>
            <person name="Shin N.R."/>
            <person name="Okamura Y."/>
            <person name="Kirsch R."/>
            <person name="Pauchet Y."/>
        </authorList>
    </citation>
    <scope>NUCLEOTIDE SEQUENCE</scope>
    <source>
        <strain evidence="1">AMC_N1</strain>
    </source>
</reference>
<dbReference type="InterPro" id="IPR036273">
    <property type="entry name" value="CRAL/TRIO_N_dom_sf"/>
</dbReference>
<dbReference type="GO" id="GO:0016020">
    <property type="term" value="C:membrane"/>
    <property type="evidence" value="ECO:0007669"/>
    <property type="project" value="TreeGrafter"/>
</dbReference>
<dbReference type="EMBL" id="JAPWTK010000156">
    <property type="protein sequence ID" value="KAJ8947672.1"/>
    <property type="molecule type" value="Genomic_DNA"/>
</dbReference>
<dbReference type="SUPFAM" id="SSF46938">
    <property type="entry name" value="CRAL/TRIO N-terminal domain"/>
    <property type="match status" value="1"/>
</dbReference>
<evidence type="ECO:0000313" key="2">
    <source>
        <dbReference type="Proteomes" id="UP001162162"/>
    </source>
</evidence>
<dbReference type="GO" id="GO:1902936">
    <property type="term" value="F:phosphatidylinositol bisphosphate binding"/>
    <property type="evidence" value="ECO:0007669"/>
    <property type="project" value="TreeGrafter"/>
</dbReference>
<organism evidence="1 2">
    <name type="scientific">Aromia moschata</name>
    <dbReference type="NCBI Taxonomy" id="1265417"/>
    <lineage>
        <taxon>Eukaryota</taxon>
        <taxon>Metazoa</taxon>
        <taxon>Ecdysozoa</taxon>
        <taxon>Arthropoda</taxon>
        <taxon>Hexapoda</taxon>
        <taxon>Insecta</taxon>
        <taxon>Pterygota</taxon>
        <taxon>Neoptera</taxon>
        <taxon>Endopterygota</taxon>
        <taxon>Coleoptera</taxon>
        <taxon>Polyphaga</taxon>
        <taxon>Cucujiformia</taxon>
        <taxon>Chrysomeloidea</taxon>
        <taxon>Cerambycidae</taxon>
        <taxon>Cerambycinae</taxon>
        <taxon>Callichromatini</taxon>
        <taxon>Aromia</taxon>
    </lineage>
</organism>
<dbReference type="PANTHER" id="PTHR10174">
    <property type="entry name" value="ALPHA-TOCOPHEROL TRANSFER PROTEIN-RELATED"/>
    <property type="match status" value="1"/>
</dbReference>
<comment type="caution">
    <text evidence="1">The sequence shown here is derived from an EMBL/GenBank/DDBJ whole genome shotgun (WGS) entry which is preliminary data.</text>
</comment>
<dbReference type="Gene3D" id="3.40.525.10">
    <property type="entry name" value="CRAL-TRIO lipid binding domain"/>
    <property type="match status" value="1"/>
</dbReference>
<evidence type="ECO:0000313" key="1">
    <source>
        <dbReference type="EMBL" id="KAJ8947672.1"/>
    </source>
</evidence>
<dbReference type="InterPro" id="IPR036865">
    <property type="entry name" value="CRAL-TRIO_dom_sf"/>
</dbReference>
<proteinExistence type="predicted"/>
<name>A0AAV8Y9J7_9CUCU</name>
<keyword evidence="2" id="KW-1185">Reference proteome</keyword>
<gene>
    <name evidence="1" type="ORF">NQ318_009556</name>
</gene>